<dbReference type="GO" id="GO:0006635">
    <property type="term" value="P:fatty acid beta-oxidation"/>
    <property type="evidence" value="ECO:0007669"/>
    <property type="project" value="TreeGrafter"/>
</dbReference>
<dbReference type="GO" id="GO:0005778">
    <property type="term" value="C:peroxisomal membrane"/>
    <property type="evidence" value="ECO:0007669"/>
    <property type="project" value="TreeGrafter"/>
</dbReference>
<evidence type="ECO:0000256" key="5">
    <source>
        <dbReference type="ARBA" id="ARBA00022741"/>
    </source>
</evidence>
<dbReference type="GO" id="GO:0007031">
    <property type="term" value="P:peroxisome organization"/>
    <property type="evidence" value="ECO:0007669"/>
    <property type="project" value="TreeGrafter"/>
</dbReference>
<dbReference type="InterPro" id="IPR036640">
    <property type="entry name" value="ABC1_TM_sf"/>
</dbReference>
<evidence type="ECO:0000256" key="8">
    <source>
        <dbReference type="ARBA" id="ARBA00023136"/>
    </source>
</evidence>
<dbReference type="GO" id="GO:0005324">
    <property type="term" value="F:long-chain fatty acid transmembrane transporter activity"/>
    <property type="evidence" value="ECO:0007669"/>
    <property type="project" value="TreeGrafter"/>
</dbReference>
<dbReference type="Pfam" id="PF06472">
    <property type="entry name" value="ABC_membrane_2"/>
    <property type="match status" value="1"/>
</dbReference>
<feature type="transmembrane region" description="Helical" evidence="10">
    <location>
        <begin position="148"/>
        <end position="166"/>
    </location>
</feature>
<comment type="similarity">
    <text evidence="1">Belongs to the ABC transporter superfamily. ABCD family. Peroxisomal fatty acyl CoA transporter (TC 3.A.1.203) subfamily.</text>
</comment>
<dbReference type="PROSITE" id="PS00211">
    <property type="entry name" value="ABC_TRANSPORTER_1"/>
    <property type="match status" value="1"/>
</dbReference>
<dbReference type="GO" id="GO:0005524">
    <property type="term" value="F:ATP binding"/>
    <property type="evidence" value="ECO:0007669"/>
    <property type="project" value="UniProtKB-KW"/>
</dbReference>
<sequence length="784" mass="87670">MTNSFSRVIMGDGLYRWPNSGVMSKKYAVVAVGALAASVAANRLYLKSVEKRSRSISRSNSSKVKISGEEGTKTLKVDWDFVRSLFKFIRICVPGVLSSEFRMVCAVAVLLVCRSWLDIWTSDNGGDVVKAIVGRDKAEFIRRAIRDLLLMMFPIALVNNLLKYCISRLKIMMRRRLSLHFHSLYLHSNVFYKVSNLDKRMRNVDQLLTTDIDRFCSSIADLYSNLTKPLLDIVLFSHRLSKTLGAAGPVGMIGYFTVAAGILRMIQPPFGKLTADEQRLEGEYRLHHSRLIVHSEEIAFYRGGTREKQYINEAFDRVMAHLRKIFGARLYIGMADSILVKYIATVVGYCIVSMPIFFQPQLQWLGRFAKVSGTSSSSTGEEIAGVYTRNSRLLISLAGAIGRLVLAAKEITRLTGYLSRVSDLQLVLTTVQGKEQKLLRSQGSTISIASMDSGSEVTTGSIPTPDKSVGSADDIEISETIESLTKPGRLIVGGDNLIRFVDVNIVSPDRTLLCRNLSIEIRRGTNVLITGPNGCGKSSTFRVLAGIWPLYHGTLTRPSSDRLFYVPQRPYLALGTLRDQVTYPLTWSDAVERHNATDEMMWNLLEEVHLKDLAIRKGGLDAELDWSEVLSGGEKQRVGMSRLFFHRPAFAVLDECTSAVSLDVEGFLYTRAKHLGITLITVSHRPSLWQFHEKLLRFDGHEGYEYRAIEKKDIPSLNYSVTDRHNSNSHTEDSGHDDEGAHSSLSEYDHSSEVDDLEQLPVNSPHRSASYIDLASMSDRRGTA</sequence>
<evidence type="ECO:0000259" key="11">
    <source>
        <dbReference type="PROSITE" id="PS50893"/>
    </source>
</evidence>
<keyword evidence="6" id="KW-0067">ATP-binding</keyword>
<dbReference type="SUPFAM" id="SSF90123">
    <property type="entry name" value="ABC transporter transmembrane region"/>
    <property type="match status" value="1"/>
</dbReference>
<dbReference type="InterPro" id="IPR027417">
    <property type="entry name" value="P-loop_NTPase"/>
</dbReference>
<dbReference type="EMBL" id="HBFP01008438">
    <property type="protein sequence ID" value="CAD8821640.1"/>
    <property type="molecule type" value="Transcribed_RNA"/>
</dbReference>
<dbReference type="InterPro" id="IPR011527">
    <property type="entry name" value="ABC1_TM_dom"/>
</dbReference>
<evidence type="ECO:0000256" key="2">
    <source>
        <dbReference type="ARBA" id="ARBA00014334"/>
    </source>
</evidence>
<organism evidence="13">
    <name type="scientific">Timspurckia oligopyrenoides</name>
    <dbReference type="NCBI Taxonomy" id="708627"/>
    <lineage>
        <taxon>Eukaryota</taxon>
        <taxon>Rhodophyta</taxon>
        <taxon>Bangiophyceae</taxon>
        <taxon>Porphyridiales</taxon>
        <taxon>Porphyridiaceae</taxon>
        <taxon>Timspurckia</taxon>
    </lineage>
</organism>
<feature type="domain" description="ABC transporter" evidence="11">
    <location>
        <begin position="498"/>
        <end position="725"/>
    </location>
</feature>
<evidence type="ECO:0000256" key="1">
    <source>
        <dbReference type="ARBA" id="ARBA00008575"/>
    </source>
</evidence>
<dbReference type="SUPFAM" id="SSF52540">
    <property type="entry name" value="P-loop containing nucleoside triphosphate hydrolases"/>
    <property type="match status" value="1"/>
</dbReference>
<dbReference type="Gene3D" id="3.40.50.300">
    <property type="entry name" value="P-loop containing nucleotide triphosphate hydrolases"/>
    <property type="match status" value="1"/>
</dbReference>
<dbReference type="PROSITE" id="PS50893">
    <property type="entry name" value="ABC_TRANSPORTER_2"/>
    <property type="match status" value="1"/>
</dbReference>
<dbReference type="AlphaFoldDB" id="A0A7S0ZH65"/>
<dbReference type="GO" id="GO:0016887">
    <property type="term" value="F:ATP hydrolysis activity"/>
    <property type="evidence" value="ECO:0007669"/>
    <property type="project" value="InterPro"/>
</dbReference>
<dbReference type="InterPro" id="IPR050835">
    <property type="entry name" value="ABC_transporter_sub-D"/>
</dbReference>
<name>A0A7S0ZH65_9RHOD</name>
<evidence type="ECO:0000259" key="12">
    <source>
        <dbReference type="PROSITE" id="PS50929"/>
    </source>
</evidence>
<evidence type="ECO:0000256" key="6">
    <source>
        <dbReference type="ARBA" id="ARBA00022840"/>
    </source>
</evidence>
<keyword evidence="3" id="KW-0813">Transport</keyword>
<dbReference type="PROSITE" id="PS50929">
    <property type="entry name" value="ABC_TM1F"/>
    <property type="match status" value="1"/>
</dbReference>
<dbReference type="GO" id="GO:0140359">
    <property type="term" value="F:ABC-type transporter activity"/>
    <property type="evidence" value="ECO:0007669"/>
    <property type="project" value="InterPro"/>
</dbReference>
<dbReference type="InterPro" id="IPR017871">
    <property type="entry name" value="ABC_transporter-like_CS"/>
</dbReference>
<dbReference type="SMART" id="SM00382">
    <property type="entry name" value="AAA"/>
    <property type="match status" value="1"/>
</dbReference>
<keyword evidence="4 10" id="KW-0812">Transmembrane</keyword>
<dbReference type="PANTHER" id="PTHR11384:SF67">
    <property type="entry name" value="ATP-BINDING CASSETTE SUB-FAMILY D MEMBER 1"/>
    <property type="match status" value="1"/>
</dbReference>
<evidence type="ECO:0000256" key="4">
    <source>
        <dbReference type="ARBA" id="ARBA00022692"/>
    </source>
</evidence>
<reference evidence="13" key="1">
    <citation type="submission" date="2021-01" db="EMBL/GenBank/DDBJ databases">
        <authorList>
            <person name="Corre E."/>
            <person name="Pelletier E."/>
            <person name="Niang G."/>
            <person name="Scheremetjew M."/>
            <person name="Finn R."/>
            <person name="Kale V."/>
            <person name="Holt S."/>
            <person name="Cochrane G."/>
            <person name="Meng A."/>
            <person name="Brown T."/>
            <person name="Cohen L."/>
        </authorList>
    </citation>
    <scope>NUCLEOTIDE SEQUENCE</scope>
    <source>
        <strain evidence="13">CCMP3278</strain>
    </source>
</reference>
<feature type="domain" description="ABC transmembrane type-1" evidence="12">
    <location>
        <begin position="106"/>
        <end position="325"/>
    </location>
</feature>
<dbReference type="InterPro" id="IPR003439">
    <property type="entry name" value="ABC_transporter-like_ATP-bd"/>
</dbReference>
<dbReference type="GO" id="GO:0015910">
    <property type="term" value="P:long-chain fatty acid import into peroxisome"/>
    <property type="evidence" value="ECO:0007669"/>
    <property type="project" value="TreeGrafter"/>
</dbReference>
<protein>
    <recommendedName>
        <fullName evidence="2">Probable ATP-dependent transporter ycf16</fullName>
    </recommendedName>
</protein>
<keyword evidence="5" id="KW-0547">Nucleotide-binding</keyword>
<keyword evidence="8 10" id="KW-0472">Membrane</keyword>
<evidence type="ECO:0000256" key="3">
    <source>
        <dbReference type="ARBA" id="ARBA00022448"/>
    </source>
</evidence>
<dbReference type="InterPro" id="IPR003593">
    <property type="entry name" value="AAA+_ATPase"/>
</dbReference>
<gene>
    <name evidence="13" type="ORF">TOLI1172_LOCUS6035</name>
</gene>
<dbReference type="Gene3D" id="1.20.1560.10">
    <property type="entry name" value="ABC transporter type 1, transmembrane domain"/>
    <property type="match status" value="1"/>
</dbReference>
<dbReference type="CDD" id="cd03223">
    <property type="entry name" value="ABCD_peroxisomal_ALDP"/>
    <property type="match status" value="1"/>
</dbReference>
<accession>A0A7S0ZH65</accession>
<keyword evidence="7 10" id="KW-1133">Transmembrane helix</keyword>
<feature type="transmembrane region" description="Helical" evidence="10">
    <location>
        <begin position="339"/>
        <end position="358"/>
    </location>
</feature>
<evidence type="ECO:0000256" key="7">
    <source>
        <dbReference type="ARBA" id="ARBA00022989"/>
    </source>
</evidence>
<evidence type="ECO:0000256" key="10">
    <source>
        <dbReference type="SAM" id="Phobius"/>
    </source>
</evidence>
<feature type="region of interest" description="Disordered" evidence="9">
    <location>
        <begin position="719"/>
        <end position="784"/>
    </location>
</feature>
<dbReference type="Pfam" id="PF00005">
    <property type="entry name" value="ABC_tran"/>
    <property type="match status" value="1"/>
</dbReference>
<evidence type="ECO:0000313" key="13">
    <source>
        <dbReference type="EMBL" id="CAD8821640.1"/>
    </source>
</evidence>
<dbReference type="GO" id="GO:0042760">
    <property type="term" value="P:very long-chain fatty acid catabolic process"/>
    <property type="evidence" value="ECO:0007669"/>
    <property type="project" value="TreeGrafter"/>
</dbReference>
<proteinExistence type="inferred from homology"/>
<feature type="compositionally biased region" description="Basic and acidic residues" evidence="9">
    <location>
        <begin position="722"/>
        <end position="753"/>
    </location>
</feature>
<evidence type="ECO:0000256" key="9">
    <source>
        <dbReference type="SAM" id="MobiDB-lite"/>
    </source>
</evidence>
<dbReference type="PANTHER" id="PTHR11384">
    <property type="entry name" value="ATP-BINDING CASSETTE, SUB-FAMILY D MEMBER"/>
    <property type="match status" value="1"/>
</dbReference>